<name>A0A514CX50_9CAUD</name>
<keyword evidence="2" id="KW-1185">Reference proteome</keyword>
<keyword evidence="1" id="KW-0540">Nuclease</keyword>
<sequence length="312" mass="34393">MTVKVSMGATIPVAQYGNLQPNFEVEGETLDAALDTAVEAMARLWNSVCDKPIRVRVTDGPAAVGVSTTVELTCWASGLVVPFDPIAHVYGDGSWLSGSTFAHQFTSEFNAEAAAGKMAAKVEPRHDGTPAVEPIDILDMWALNGEASSTFGSAVHAALELRGKFGWVSQLVKNGSNEAATSKNPTLKHIVESFYAGREDEPAVYEAFVADPVLKHCGQVDRLRIMPERNHIRVEDFKTNHDLTKYHTIRKPFKGLIENNQLGLYWLQLSFYARILTTHGFVVEGLTVHHWNGESWDQYDHDVIDISEGINQ</sequence>
<protein>
    <submittedName>
        <fullName evidence="1">Exonuclease</fullName>
    </submittedName>
</protein>
<gene>
    <name evidence="1" type="primary">43</name>
    <name evidence="1" type="ORF">SEA_DARDANUS_43</name>
</gene>
<keyword evidence="1" id="KW-0269">Exonuclease</keyword>
<accession>A0A514CX50</accession>
<dbReference type="KEGG" id="vg:63911649"/>
<dbReference type="GO" id="GO:0004527">
    <property type="term" value="F:exonuclease activity"/>
    <property type="evidence" value="ECO:0007669"/>
    <property type="project" value="UniProtKB-KW"/>
</dbReference>
<evidence type="ECO:0000313" key="1">
    <source>
        <dbReference type="EMBL" id="QDH85080.1"/>
    </source>
</evidence>
<dbReference type="EMBL" id="MN010758">
    <property type="protein sequence ID" value="QDH85080.1"/>
    <property type="molecule type" value="Genomic_DNA"/>
</dbReference>
<evidence type="ECO:0000313" key="2">
    <source>
        <dbReference type="Proteomes" id="UP000318136"/>
    </source>
</evidence>
<dbReference type="GeneID" id="63911649"/>
<dbReference type="RefSeq" id="YP_010050911.1">
    <property type="nucleotide sequence ID" value="NC_054435.1"/>
</dbReference>
<proteinExistence type="predicted"/>
<dbReference type="Proteomes" id="UP000318136">
    <property type="component" value="Segment"/>
</dbReference>
<organism evidence="1 2">
    <name type="scientific">Gordonia phage Dardanus</name>
    <dbReference type="NCBI Taxonomy" id="2588489"/>
    <lineage>
        <taxon>Viruses</taxon>
        <taxon>Duplodnaviria</taxon>
        <taxon>Heunggongvirae</taxon>
        <taxon>Uroviricota</taxon>
        <taxon>Caudoviricetes</taxon>
        <taxon>Ruthgordonvirinae</taxon>
        <taxon>Dardanusvirus</taxon>
        <taxon>Dardanusvirus dardanus</taxon>
    </lineage>
</organism>
<keyword evidence="1" id="KW-0378">Hydrolase</keyword>
<reference evidence="1 2" key="1">
    <citation type="submission" date="2019-05" db="EMBL/GenBank/DDBJ databases">
        <authorList>
            <person name="Bordelon H.A."/>
            <person name="Brister E.M."/>
            <person name="Bryans A.M."/>
            <person name="Calk A.E."/>
            <person name="Capers C."/>
            <person name="Corrent J.M."/>
            <person name="Delphin C.N."/>
            <person name="Erbelding G.W."/>
            <person name="Gottschalck B.A."/>
            <person name="Hale B.T."/>
            <person name="Jones N.T."/>
            <person name="Mire A.R."/>
            <person name="Perkins A.R."/>
            <person name="Quackenbush R.D."/>
            <person name="Rogers C.S."/>
            <person name="Stewart N.C."/>
            <person name="Threeton H.N."/>
            <person name="Wiggins Z.F."/>
            <person name="Hancock A.M."/>
            <person name="Gissendanner C.R."/>
            <person name="Findley A.M."/>
            <person name="Wills S.J."/>
            <person name="Clifford K.A."/>
            <person name="Elmore F.L."/>
            <person name="Knight M.S."/>
            <person name="Le K."/>
            <person name="Lobaina D."/>
            <person name="Nougues D."/>
            <person name="Salama A."/>
            <person name="Stoeber S.D."/>
            <person name="Sweeney K.J."/>
            <person name="Truong T.G."/>
            <person name="Alvaro L.E."/>
            <person name="Isern S."/>
            <person name="Michael S.F."/>
            <person name="Monti D.L."/>
            <person name="Garlena R.A."/>
            <person name="Russell D.A."/>
            <person name="Pope W.H."/>
            <person name="Jacobs-Sera D."/>
            <person name="Hatfull G.F."/>
        </authorList>
    </citation>
    <scope>NUCLEOTIDE SEQUENCE [LARGE SCALE GENOMIC DNA]</scope>
</reference>